<protein>
    <recommendedName>
        <fullName evidence="8">Bifunctional chorismate mutase/prephenate dehydratase</fullName>
        <ecNumber evidence="7">4.2.1.51</ecNumber>
        <ecNumber evidence="6">5.4.99.5</ecNumber>
    </recommendedName>
    <alternativeName>
        <fullName evidence="17">Chorismate mutase-prephenate dehydratase</fullName>
    </alternativeName>
    <alternativeName>
        <fullName evidence="16">p-protein</fullName>
    </alternativeName>
</protein>
<evidence type="ECO:0000256" key="7">
    <source>
        <dbReference type="ARBA" id="ARBA00013147"/>
    </source>
</evidence>
<keyword evidence="20" id="KW-0175">Coiled coil</keyword>
<evidence type="ECO:0000256" key="5">
    <source>
        <dbReference type="ARBA" id="ARBA00004817"/>
    </source>
</evidence>
<evidence type="ECO:0000256" key="6">
    <source>
        <dbReference type="ARBA" id="ARBA00012404"/>
    </source>
</evidence>
<dbReference type="SUPFAM" id="SSF55021">
    <property type="entry name" value="ACT-like"/>
    <property type="match status" value="1"/>
</dbReference>
<evidence type="ECO:0000256" key="15">
    <source>
        <dbReference type="ARBA" id="ARBA00023268"/>
    </source>
</evidence>
<evidence type="ECO:0000256" key="9">
    <source>
        <dbReference type="ARBA" id="ARBA00022490"/>
    </source>
</evidence>
<evidence type="ECO:0000256" key="1">
    <source>
        <dbReference type="ARBA" id="ARBA00000824"/>
    </source>
</evidence>
<dbReference type="Proteomes" id="UP000326837">
    <property type="component" value="Chromosome"/>
</dbReference>
<evidence type="ECO:0000313" key="23">
    <source>
        <dbReference type="EMBL" id="BBO32482.1"/>
    </source>
</evidence>
<evidence type="ECO:0000256" key="16">
    <source>
        <dbReference type="ARBA" id="ARBA00031175"/>
    </source>
</evidence>
<dbReference type="PROSITE" id="PS51671">
    <property type="entry name" value="ACT"/>
    <property type="match status" value="1"/>
</dbReference>
<dbReference type="EC" id="4.2.1.51" evidence="7"/>
<reference evidence="24" key="1">
    <citation type="submission" date="2019-10" db="EMBL/GenBank/DDBJ databases">
        <title>Lacipirellula parvula gen. nov., sp. nov., representing a lineage of planctomycetes widespread in freshwater anoxic habitats, and description of the family Lacipirellulaceae.</title>
        <authorList>
            <person name="Dedysh S.N."/>
            <person name="Kulichevskaya I.S."/>
            <person name="Beletsky A.V."/>
            <person name="Rakitin A.L."/>
            <person name="Mardanov A.V."/>
            <person name="Ivanova A.A."/>
            <person name="Saltykova V.X."/>
            <person name="Rijpstra W.I.C."/>
            <person name="Sinninghe Damste J.S."/>
            <person name="Ravin N.V."/>
        </authorList>
    </citation>
    <scope>NUCLEOTIDE SEQUENCE [LARGE SCALE GENOMIC DNA]</scope>
    <source>
        <strain evidence="24">PX69</strain>
    </source>
</reference>
<feature type="site" description="Essential for prephenate dehydratase activity" evidence="19">
    <location>
        <position position="274"/>
    </location>
</feature>
<evidence type="ECO:0000259" key="22">
    <source>
        <dbReference type="PROSITE" id="PS51671"/>
    </source>
</evidence>
<comment type="function">
    <text evidence="2">Catalyzes the Claisen rearrangement of chorismate to prephenate and the decarboxylation/dehydration of prephenate to phenylpyruvate.</text>
</comment>
<dbReference type="NCBIfam" id="NF008865">
    <property type="entry name" value="PRK11898.1"/>
    <property type="match status" value="1"/>
</dbReference>
<dbReference type="CDD" id="cd04905">
    <property type="entry name" value="ACT_CM-PDT"/>
    <property type="match status" value="1"/>
</dbReference>
<gene>
    <name evidence="23" type="ORF">PLANPX_2094</name>
</gene>
<keyword evidence="9" id="KW-0963">Cytoplasm</keyword>
<evidence type="ECO:0000256" key="8">
    <source>
        <dbReference type="ARBA" id="ARBA00014401"/>
    </source>
</evidence>
<evidence type="ECO:0000256" key="19">
    <source>
        <dbReference type="PIRSR" id="PIRSR001500-2"/>
    </source>
</evidence>
<dbReference type="UniPathway" id="UPA00120">
    <property type="reaction ID" value="UER00203"/>
</dbReference>
<dbReference type="Gene3D" id="3.40.190.10">
    <property type="entry name" value="Periplasmic binding protein-like II"/>
    <property type="match status" value="2"/>
</dbReference>
<evidence type="ECO:0000256" key="12">
    <source>
        <dbReference type="ARBA" id="ARBA00023222"/>
    </source>
</evidence>
<dbReference type="InterPro" id="IPR036263">
    <property type="entry name" value="Chorismate_II_sf"/>
</dbReference>
<evidence type="ECO:0000256" key="14">
    <source>
        <dbReference type="ARBA" id="ARBA00023239"/>
    </source>
</evidence>
<feature type="domain" description="Prephenate dehydratase" evidence="21">
    <location>
        <begin position="92"/>
        <end position="281"/>
    </location>
</feature>
<dbReference type="UniPathway" id="UPA00121">
    <property type="reaction ID" value="UER00345"/>
</dbReference>
<keyword evidence="11" id="KW-0057">Aromatic amino acid biosynthesis</keyword>
<evidence type="ECO:0000256" key="10">
    <source>
        <dbReference type="ARBA" id="ARBA00022605"/>
    </source>
</evidence>
<evidence type="ECO:0000259" key="21">
    <source>
        <dbReference type="PROSITE" id="PS51171"/>
    </source>
</evidence>
<comment type="catalytic activity">
    <reaction evidence="1">
        <text>chorismate = prephenate</text>
        <dbReference type="Rhea" id="RHEA:13897"/>
        <dbReference type="ChEBI" id="CHEBI:29748"/>
        <dbReference type="ChEBI" id="CHEBI:29934"/>
        <dbReference type="EC" id="5.4.99.5"/>
    </reaction>
</comment>
<comment type="subcellular location">
    <subcellularLocation>
        <location evidence="3">Cytoplasm</location>
    </subcellularLocation>
</comment>
<dbReference type="PANTHER" id="PTHR21022">
    <property type="entry name" value="PREPHENATE DEHYDRATASE P PROTEIN"/>
    <property type="match status" value="1"/>
</dbReference>
<dbReference type="PANTHER" id="PTHR21022:SF19">
    <property type="entry name" value="PREPHENATE DEHYDRATASE-RELATED"/>
    <property type="match status" value="1"/>
</dbReference>
<dbReference type="PIRSF" id="PIRSF001500">
    <property type="entry name" value="Chor_mut_pdt_Ppr"/>
    <property type="match status" value="1"/>
</dbReference>
<dbReference type="InterPro" id="IPR045865">
    <property type="entry name" value="ACT-like_dom_sf"/>
</dbReference>
<feature type="coiled-coil region" evidence="20">
    <location>
        <begin position="4"/>
        <end position="31"/>
    </location>
</feature>
<keyword evidence="14 23" id="KW-0456">Lyase</keyword>
<dbReference type="SUPFAM" id="SSF53850">
    <property type="entry name" value="Periplasmic binding protein-like II"/>
    <property type="match status" value="1"/>
</dbReference>
<feature type="domain" description="ACT" evidence="22">
    <location>
        <begin position="293"/>
        <end position="370"/>
    </location>
</feature>
<dbReference type="KEGG" id="lpav:PLANPX_2094"/>
<dbReference type="PROSITE" id="PS51171">
    <property type="entry name" value="PREPHENATE_DEHYDR_3"/>
    <property type="match status" value="1"/>
</dbReference>
<dbReference type="GO" id="GO:0009094">
    <property type="term" value="P:L-phenylalanine biosynthetic process"/>
    <property type="evidence" value="ECO:0007669"/>
    <property type="project" value="UniProtKB-UniPathway"/>
</dbReference>
<dbReference type="SUPFAM" id="SSF48600">
    <property type="entry name" value="Chorismate mutase II"/>
    <property type="match status" value="1"/>
</dbReference>
<dbReference type="CDD" id="cd13630">
    <property type="entry name" value="PBP2_PDT_1"/>
    <property type="match status" value="1"/>
</dbReference>
<keyword evidence="12" id="KW-0584">Phenylalanine biosynthesis</keyword>
<keyword evidence="10" id="KW-0028">Amino-acid biosynthesis</keyword>
<dbReference type="SMART" id="SM00830">
    <property type="entry name" value="CM_2"/>
    <property type="match status" value="1"/>
</dbReference>
<dbReference type="Pfam" id="PF01817">
    <property type="entry name" value="CM_2"/>
    <property type="match status" value="1"/>
</dbReference>
<proteinExistence type="predicted"/>
<name>A0A5K7X9E1_9BACT</name>
<comment type="pathway">
    <text evidence="4">Amino-acid biosynthesis; L-phenylalanine biosynthesis; phenylpyruvate from prephenate: step 1/1.</text>
</comment>
<dbReference type="Gene3D" id="1.20.59.10">
    <property type="entry name" value="Chorismate mutase"/>
    <property type="match status" value="1"/>
</dbReference>
<dbReference type="GO" id="GO:0005737">
    <property type="term" value="C:cytoplasm"/>
    <property type="evidence" value="ECO:0007669"/>
    <property type="project" value="UniProtKB-SubCell"/>
</dbReference>
<evidence type="ECO:0000256" key="17">
    <source>
        <dbReference type="ARBA" id="ARBA00031520"/>
    </source>
</evidence>
<dbReference type="InterPro" id="IPR008242">
    <property type="entry name" value="Chor_mutase/pphenate_deHydtase"/>
</dbReference>
<dbReference type="InterPro" id="IPR002912">
    <property type="entry name" value="ACT_dom"/>
</dbReference>
<comment type="pathway">
    <text evidence="5">Metabolic intermediate biosynthesis; prephenate biosynthesis; prephenate from chorismate: step 1/1.</text>
</comment>
<dbReference type="RefSeq" id="WP_152098438.1">
    <property type="nucleotide sequence ID" value="NZ_AP021861.1"/>
</dbReference>
<evidence type="ECO:0000256" key="2">
    <source>
        <dbReference type="ARBA" id="ARBA00002364"/>
    </source>
</evidence>
<evidence type="ECO:0000256" key="20">
    <source>
        <dbReference type="SAM" id="Coils"/>
    </source>
</evidence>
<dbReference type="Gene3D" id="3.30.70.260">
    <property type="match status" value="1"/>
</dbReference>
<evidence type="ECO:0000256" key="3">
    <source>
        <dbReference type="ARBA" id="ARBA00004496"/>
    </source>
</evidence>
<dbReference type="EC" id="5.4.99.5" evidence="6"/>
<keyword evidence="24" id="KW-1185">Reference proteome</keyword>
<evidence type="ECO:0000313" key="24">
    <source>
        <dbReference type="Proteomes" id="UP000326837"/>
    </source>
</evidence>
<keyword evidence="13 23" id="KW-0413">Isomerase</keyword>
<dbReference type="InterPro" id="IPR036979">
    <property type="entry name" value="CM_dom_sf"/>
</dbReference>
<dbReference type="GO" id="GO:0004664">
    <property type="term" value="F:prephenate dehydratase activity"/>
    <property type="evidence" value="ECO:0007669"/>
    <property type="project" value="UniProtKB-EC"/>
</dbReference>
<dbReference type="InterPro" id="IPR001086">
    <property type="entry name" value="Preph_deHydtase"/>
</dbReference>
<dbReference type="InterPro" id="IPR002701">
    <property type="entry name" value="CM_II_prokaryot"/>
</dbReference>
<accession>A0A5K7X9E1</accession>
<evidence type="ECO:0000256" key="13">
    <source>
        <dbReference type="ARBA" id="ARBA00023235"/>
    </source>
</evidence>
<dbReference type="GO" id="GO:0046417">
    <property type="term" value="P:chorismate metabolic process"/>
    <property type="evidence" value="ECO:0007669"/>
    <property type="project" value="InterPro"/>
</dbReference>
<dbReference type="GO" id="GO:0004106">
    <property type="term" value="F:chorismate mutase activity"/>
    <property type="evidence" value="ECO:0007669"/>
    <property type="project" value="UniProtKB-EC"/>
</dbReference>
<dbReference type="EMBL" id="AP021861">
    <property type="protein sequence ID" value="BBO32482.1"/>
    <property type="molecule type" value="Genomic_DNA"/>
</dbReference>
<dbReference type="AlphaFoldDB" id="A0A5K7X9E1"/>
<evidence type="ECO:0000256" key="11">
    <source>
        <dbReference type="ARBA" id="ARBA00023141"/>
    </source>
</evidence>
<organism evidence="23 24">
    <name type="scientific">Lacipirellula parvula</name>
    <dbReference type="NCBI Taxonomy" id="2650471"/>
    <lineage>
        <taxon>Bacteria</taxon>
        <taxon>Pseudomonadati</taxon>
        <taxon>Planctomycetota</taxon>
        <taxon>Planctomycetia</taxon>
        <taxon>Pirellulales</taxon>
        <taxon>Lacipirellulaceae</taxon>
        <taxon>Lacipirellula</taxon>
    </lineage>
</organism>
<dbReference type="Pfam" id="PF00800">
    <property type="entry name" value="PDT"/>
    <property type="match status" value="1"/>
</dbReference>
<comment type="catalytic activity">
    <reaction evidence="18">
        <text>prephenate + H(+) = 3-phenylpyruvate + CO2 + H2O</text>
        <dbReference type="Rhea" id="RHEA:21648"/>
        <dbReference type="ChEBI" id="CHEBI:15377"/>
        <dbReference type="ChEBI" id="CHEBI:15378"/>
        <dbReference type="ChEBI" id="CHEBI:16526"/>
        <dbReference type="ChEBI" id="CHEBI:18005"/>
        <dbReference type="ChEBI" id="CHEBI:29934"/>
        <dbReference type="EC" id="4.2.1.51"/>
    </reaction>
</comment>
<evidence type="ECO:0000256" key="18">
    <source>
        <dbReference type="ARBA" id="ARBA00047848"/>
    </source>
</evidence>
<keyword evidence="15" id="KW-0511">Multifunctional enzyme</keyword>
<sequence length="376" mass="39852">MAAKKVTAAQLRKLDRQLVDLLNERAAAAIANGELAEARGESAVDQTASGVADPAVLKYAIENNDGPLTANAIQAIFRELLSGIRSANQPIRAAYLGPAYTYSHLAAIARFGQSAELVPVATIASVFDEVEQGHAQFGVVPIENSTDGRVADSLECLARLSAVANGNGSGESGATHVQICGEVPLRIHHCLLGRGARSEIRRVCSKPQALSQCRNWLAAHLPGVKLEPASSSAEAASLAAAEPDTAAIGTEQAAVNNGLSVLARNIEDNAENVTRFAVIGARAADRTGRDKTALVFEAPHEPGSLADAMAIFKRHRLNLTWIESFPIPSARGRYLFFLEFQGHPAELRVKRAIASLQKKSLRLSLLGSYAESEVVG</sequence>
<evidence type="ECO:0000256" key="4">
    <source>
        <dbReference type="ARBA" id="ARBA00004741"/>
    </source>
</evidence>